<organism evidence="3 4">
    <name type="scientific">Acanthaster planci</name>
    <name type="common">Crown-of-thorns starfish</name>
    <dbReference type="NCBI Taxonomy" id="133434"/>
    <lineage>
        <taxon>Eukaryota</taxon>
        <taxon>Metazoa</taxon>
        <taxon>Echinodermata</taxon>
        <taxon>Eleutherozoa</taxon>
        <taxon>Asterozoa</taxon>
        <taxon>Asteroidea</taxon>
        <taxon>Valvatacea</taxon>
        <taxon>Valvatida</taxon>
        <taxon>Acanthasteridae</taxon>
        <taxon>Acanthaster</taxon>
    </lineage>
</organism>
<feature type="region of interest" description="Disordered" evidence="1">
    <location>
        <begin position="1"/>
        <end position="90"/>
    </location>
</feature>
<dbReference type="GO" id="GO:0045296">
    <property type="term" value="F:cadherin binding"/>
    <property type="evidence" value="ECO:0007669"/>
    <property type="project" value="TreeGrafter"/>
</dbReference>
<evidence type="ECO:0000259" key="2">
    <source>
        <dbReference type="PROSITE" id="PS50053"/>
    </source>
</evidence>
<sequence>MATNSGDRGSDPDMSDDNAKKPRCSPSDPTLKTPIQETGGTNGSSEANMESACQPSPTSNSQSQTNSAGEPVDSSAAMETEDRQKDTGNGAEVAMDVSAEAKSSNSAEETTPEVLKPKEMVDFKVMYNKQKYDVSFDLDGTVATLKTHVQTITSVPAEMQKLMYRGLMKDDKTLRELNVSKGVKLMLIGSTMNDVMEVNKPVPKGATKVKEETAPAKEPLCKQKMHKKILDKGMPEDVMPGLKNRQESLPSVPISGMYNKAGGKVRLTFKLEIDQLWIGTKERTEKLPMSSIKNVISEPIEGHEEYHIMVSIGFLEA</sequence>
<dbReference type="RefSeq" id="XP_022091440.1">
    <property type="nucleotide sequence ID" value="XM_022235748.1"/>
</dbReference>
<evidence type="ECO:0000313" key="3">
    <source>
        <dbReference type="Proteomes" id="UP000694845"/>
    </source>
</evidence>
<dbReference type="InterPro" id="IPR057455">
    <property type="entry name" value="UBFD1_C"/>
</dbReference>
<dbReference type="PANTHER" id="PTHR16470">
    <property type="entry name" value="UBIQUITIN DOMAIN-CONTAINING PROTEIN UBFD1"/>
    <property type="match status" value="1"/>
</dbReference>
<feature type="domain" description="Ubiquitin-like" evidence="2">
    <location>
        <begin position="119"/>
        <end position="188"/>
    </location>
</feature>
<feature type="compositionally biased region" description="Low complexity" evidence="1">
    <location>
        <begin position="54"/>
        <end position="67"/>
    </location>
</feature>
<feature type="compositionally biased region" description="Polar residues" evidence="1">
    <location>
        <begin position="27"/>
        <end position="53"/>
    </location>
</feature>
<dbReference type="PROSITE" id="PS50053">
    <property type="entry name" value="UBIQUITIN_2"/>
    <property type="match status" value="1"/>
</dbReference>
<dbReference type="Gene3D" id="3.10.20.90">
    <property type="entry name" value="Phosphatidylinositol 3-kinase Catalytic Subunit, Chain A, domain 1"/>
    <property type="match status" value="1"/>
</dbReference>
<dbReference type="AlphaFoldDB" id="A0A8B7YGB5"/>
<gene>
    <name evidence="4" type="primary">LOC110979708</name>
</gene>
<dbReference type="CDD" id="cd17047">
    <property type="entry name" value="Ubl_UBFD1"/>
    <property type="match status" value="1"/>
</dbReference>
<dbReference type="SUPFAM" id="SSF54236">
    <property type="entry name" value="Ubiquitin-like"/>
    <property type="match status" value="1"/>
</dbReference>
<dbReference type="GO" id="GO:0003723">
    <property type="term" value="F:RNA binding"/>
    <property type="evidence" value="ECO:0007669"/>
    <property type="project" value="TreeGrafter"/>
</dbReference>
<dbReference type="Proteomes" id="UP000694845">
    <property type="component" value="Unplaced"/>
</dbReference>
<keyword evidence="3" id="KW-1185">Reference proteome</keyword>
<dbReference type="Pfam" id="PF00240">
    <property type="entry name" value="ubiquitin"/>
    <property type="match status" value="1"/>
</dbReference>
<protein>
    <submittedName>
        <fullName evidence="4">Ubiquitin domain-containing protein UBFD1-like</fullName>
    </submittedName>
</protein>
<evidence type="ECO:0000256" key="1">
    <source>
        <dbReference type="SAM" id="MobiDB-lite"/>
    </source>
</evidence>
<accession>A0A8B7YGB5</accession>
<dbReference type="InterPro" id="IPR039120">
    <property type="entry name" value="UBFD1"/>
</dbReference>
<dbReference type="SMART" id="SM00213">
    <property type="entry name" value="UBQ"/>
    <property type="match status" value="1"/>
</dbReference>
<reference evidence="4" key="1">
    <citation type="submission" date="2025-08" db="UniProtKB">
        <authorList>
            <consortium name="RefSeq"/>
        </authorList>
    </citation>
    <scope>IDENTIFICATION</scope>
</reference>
<dbReference type="InterPro" id="IPR000626">
    <property type="entry name" value="Ubiquitin-like_dom"/>
</dbReference>
<dbReference type="PANTHER" id="PTHR16470:SF0">
    <property type="entry name" value="UBIQUITIN DOMAIN-CONTAINING PROTEIN UBFD1"/>
    <property type="match status" value="1"/>
</dbReference>
<dbReference type="Pfam" id="PF25343">
    <property type="entry name" value="PH_UBFD1_C"/>
    <property type="match status" value="1"/>
</dbReference>
<proteinExistence type="predicted"/>
<dbReference type="InterPro" id="IPR029071">
    <property type="entry name" value="Ubiquitin-like_domsf"/>
</dbReference>
<dbReference type="GeneID" id="110979708"/>
<name>A0A8B7YGB5_ACAPL</name>
<evidence type="ECO:0000313" key="4">
    <source>
        <dbReference type="RefSeq" id="XP_022091440.1"/>
    </source>
</evidence>
<dbReference type="OrthoDB" id="267397at2759"/>
<dbReference type="KEGG" id="aplc:110979708"/>